<comment type="function">
    <text evidence="5">Transcriptional repressor for the pyruvate dehydrogenase complex genes aceEF and lpd.</text>
</comment>
<dbReference type="RefSeq" id="WP_408622983.1">
    <property type="nucleotide sequence ID" value="NZ_JBEQCT010000002.1"/>
</dbReference>
<dbReference type="InterPro" id="IPR011711">
    <property type="entry name" value="GntR_C"/>
</dbReference>
<dbReference type="PANTHER" id="PTHR43537:SF34">
    <property type="entry name" value="PYRUVATE DEHYDROGENASE COMPLEX REPRESSOR"/>
    <property type="match status" value="1"/>
</dbReference>
<keyword evidence="9" id="KW-1185">Reference proteome</keyword>
<keyword evidence="2" id="KW-0805">Transcription regulation</keyword>
<comment type="caution">
    <text evidence="8">The sequence shown here is derived from an EMBL/GenBank/DDBJ whole genome shotgun (WGS) entry which is preliminary data.</text>
</comment>
<keyword evidence="3" id="KW-0238">DNA-binding</keyword>
<evidence type="ECO:0000256" key="2">
    <source>
        <dbReference type="ARBA" id="ARBA00023015"/>
    </source>
</evidence>
<keyword evidence="4" id="KW-0804">Transcription</keyword>
<evidence type="ECO:0000256" key="3">
    <source>
        <dbReference type="ARBA" id="ARBA00023125"/>
    </source>
</evidence>
<dbReference type="Pfam" id="PF00392">
    <property type="entry name" value="GntR"/>
    <property type="match status" value="1"/>
</dbReference>
<dbReference type="EMBL" id="JBEQCT010000002">
    <property type="protein sequence ID" value="MFM2484795.1"/>
    <property type="molecule type" value="Genomic_DNA"/>
</dbReference>
<evidence type="ECO:0000256" key="1">
    <source>
        <dbReference type="ARBA" id="ARBA00022491"/>
    </source>
</evidence>
<protein>
    <recommendedName>
        <fullName evidence="6">Pyruvate dehydrogenase complex repressor</fullName>
    </recommendedName>
</protein>
<dbReference type="Pfam" id="PF07729">
    <property type="entry name" value="FCD"/>
    <property type="match status" value="1"/>
</dbReference>
<evidence type="ECO:0000313" key="9">
    <source>
        <dbReference type="Proteomes" id="UP001629953"/>
    </source>
</evidence>
<organism evidence="8 9">
    <name type="scientific">Celerinatantimonas yamalensis</name>
    <dbReference type="NCBI Taxonomy" id="559956"/>
    <lineage>
        <taxon>Bacteria</taxon>
        <taxon>Pseudomonadati</taxon>
        <taxon>Pseudomonadota</taxon>
        <taxon>Gammaproteobacteria</taxon>
        <taxon>Celerinatantimonadaceae</taxon>
        <taxon>Celerinatantimonas</taxon>
    </lineage>
</organism>
<dbReference type="SUPFAM" id="SSF48008">
    <property type="entry name" value="GntR ligand-binding domain-like"/>
    <property type="match status" value="1"/>
</dbReference>
<dbReference type="Gene3D" id="1.20.120.530">
    <property type="entry name" value="GntR ligand-binding domain-like"/>
    <property type="match status" value="1"/>
</dbReference>
<reference evidence="8 9" key="1">
    <citation type="journal article" date="2013" name="Int. J. Syst. Evol. Microbiol.">
        <title>Celerinatantimonas yamalensis sp. nov., a cold-adapted diazotrophic bacterium from a cold permafrost brine.</title>
        <authorList>
            <person name="Shcherbakova V."/>
            <person name="Chuvilskaya N."/>
            <person name="Rivkina E."/>
            <person name="Demidov N."/>
            <person name="Uchaeva V."/>
            <person name="Suetin S."/>
            <person name="Suzina N."/>
            <person name="Gilichinsky D."/>
        </authorList>
    </citation>
    <scope>NUCLEOTIDE SEQUENCE [LARGE SCALE GENOMIC DNA]</scope>
    <source>
        <strain evidence="8 9">C7</strain>
    </source>
</reference>
<evidence type="ECO:0000313" key="8">
    <source>
        <dbReference type="EMBL" id="MFM2484795.1"/>
    </source>
</evidence>
<proteinExistence type="predicted"/>
<dbReference type="InterPro" id="IPR000524">
    <property type="entry name" value="Tscrpt_reg_HTH_GntR"/>
</dbReference>
<dbReference type="InterPro" id="IPR036390">
    <property type="entry name" value="WH_DNA-bd_sf"/>
</dbReference>
<dbReference type="NCBIfam" id="NF007001">
    <property type="entry name" value="PRK09464.1"/>
    <property type="match status" value="1"/>
</dbReference>
<dbReference type="Gene3D" id="1.10.10.10">
    <property type="entry name" value="Winged helix-like DNA-binding domain superfamily/Winged helix DNA-binding domain"/>
    <property type="match status" value="1"/>
</dbReference>
<keyword evidence="8" id="KW-0670">Pyruvate</keyword>
<dbReference type="InterPro" id="IPR036388">
    <property type="entry name" value="WH-like_DNA-bd_sf"/>
</dbReference>
<evidence type="ECO:0000256" key="4">
    <source>
        <dbReference type="ARBA" id="ARBA00023163"/>
    </source>
</evidence>
<keyword evidence="1" id="KW-0678">Repressor</keyword>
<dbReference type="Proteomes" id="UP001629953">
    <property type="component" value="Unassembled WGS sequence"/>
</dbReference>
<name>A0ABW9G6C5_9GAMM</name>
<dbReference type="SMART" id="SM00345">
    <property type="entry name" value="HTH_GNTR"/>
    <property type="match status" value="1"/>
</dbReference>
<feature type="domain" description="HTH gntR-type" evidence="7">
    <location>
        <begin position="9"/>
        <end position="77"/>
    </location>
</feature>
<dbReference type="PROSITE" id="PS50949">
    <property type="entry name" value="HTH_GNTR"/>
    <property type="match status" value="1"/>
</dbReference>
<accession>A0ABW9G6C5</accession>
<evidence type="ECO:0000256" key="6">
    <source>
        <dbReference type="ARBA" id="ARBA00039592"/>
    </source>
</evidence>
<evidence type="ECO:0000256" key="5">
    <source>
        <dbReference type="ARBA" id="ARBA00037357"/>
    </source>
</evidence>
<dbReference type="SMART" id="SM00895">
    <property type="entry name" value="FCD"/>
    <property type="match status" value="1"/>
</dbReference>
<dbReference type="CDD" id="cd07377">
    <property type="entry name" value="WHTH_GntR"/>
    <property type="match status" value="1"/>
</dbReference>
<dbReference type="PANTHER" id="PTHR43537">
    <property type="entry name" value="TRANSCRIPTIONAL REGULATOR, GNTR FAMILY"/>
    <property type="match status" value="1"/>
</dbReference>
<dbReference type="InterPro" id="IPR008920">
    <property type="entry name" value="TF_FadR/GntR_C"/>
</dbReference>
<evidence type="ECO:0000259" key="7">
    <source>
        <dbReference type="PROSITE" id="PS50949"/>
    </source>
</evidence>
<dbReference type="PRINTS" id="PR00035">
    <property type="entry name" value="HTHGNTR"/>
</dbReference>
<dbReference type="SUPFAM" id="SSF46785">
    <property type="entry name" value="Winged helix' DNA-binding domain"/>
    <property type="match status" value="1"/>
</dbReference>
<gene>
    <name evidence="8" type="primary">pdhR</name>
    <name evidence="8" type="ORF">ABUE30_06900</name>
</gene>
<sequence length="252" mass="29016">MSYPKIKQPKLSDMIVQSLETMILEGSLRPGQRLPAERELARQFDVSRPSLREAIQKLEAKGLVIRRQGGGTYVQQDLREELTDPLFKLLSEQPEGQLDLLEFRHAFEGIAAYYAALRGTQADLDSIHSCHTRIKTAQQQGDIDIEAVAVMDFYEAITNASHNMVFLHMMRGLRPLLEQNILHNFKILYTRTTVAAKIDEHRQLLLEAIVQRQPAQARDASYQHLAFIEETLLDIRRESSRIERSIRRLEQN</sequence>